<name>A0A2S8H1Y9_9PSED</name>
<dbReference type="InterPro" id="IPR022928">
    <property type="entry name" value="RNA_2'-PTrans_KptA"/>
</dbReference>
<comment type="similarity">
    <text evidence="1 5">Belongs to the KptA/TPT1 family.</text>
</comment>
<dbReference type="PANTHER" id="PTHR12684:SF2">
    <property type="entry name" value="TRNA 2'-PHOSPHOTRANSFERASE 1"/>
    <property type="match status" value="1"/>
</dbReference>
<gene>
    <name evidence="5" type="primary">kptA</name>
    <name evidence="6" type="ORF">C5612_30980</name>
</gene>
<accession>A0A2S8H1Y9</accession>
<dbReference type="GO" id="GO:0006388">
    <property type="term" value="P:tRNA splicing, via endonucleolytic cleavage and ligation"/>
    <property type="evidence" value="ECO:0007669"/>
    <property type="project" value="UniProtKB-UniRule"/>
</dbReference>
<evidence type="ECO:0000256" key="1">
    <source>
        <dbReference type="ARBA" id="ARBA00009836"/>
    </source>
</evidence>
<dbReference type="RefSeq" id="WP_105349157.1">
    <property type="nucleotide sequence ID" value="NZ_PUIN01000029.1"/>
</dbReference>
<keyword evidence="2 5" id="KW-0808">Transferase</keyword>
<dbReference type="PANTHER" id="PTHR12684">
    <property type="entry name" value="PUTATIVE PHOSPHOTRANSFERASE"/>
    <property type="match status" value="1"/>
</dbReference>
<dbReference type="EC" id="2.7.1.-" evidence="5"/>
<dbReference type="Pfam" id="PF01885">
    <property type="entry name" value="PTS_2-RNA"/>
    <property type="match status" value="1"/>
</dbReference>
<dbReference type="InterPro" id="IPR002745">
    <property type="entry name" value="Ptrans_KptA/Tpt1"/>
</dbReference>
<dbReference type="Gene3D" id="1.10.10.970">
    <property type="entry name" value="RNA 2'-phosphotransferase, Tpt1/KptA family, N-terminal domain"/>
    <property type="match status" value="1"/>
</dbReference>
<comment type="function">
    <text evidence="4 5">Removes the 2'-phosphate from RNA via an intermediate in which the phosphate is ADP-ribosylated by NAD followed by a presumed transesterification to release the RNA and generate ADP-ribose 1''-2''-cyclic phosphate (APPR&gt;P). May function as an ADP-ribosylase.</text>
</comment>
<comment type="caution">
    <text evidence="6">The sequence shown here is derived from an EMBL/GenBank/DDBJ whole genome shotgun (WGS) entry which is preliminary data.</text>
</comment>
<sequence>MKTKQINETSKFLSYVLRHEPHAIGLQLDSEGWGNIDSLIAGAAKEGLILDLTLIQAVVSSSDKRRFSISDDGLRIRAVQGHSTPTVSLQHIEKAPPDFLYHGTATRFLESIHQQGLIAGARHYVHLSHDIPSAIAVGQRHGIPVVLKIEALRMHQQGFKFFQAENGVWLTEHVPLIFLHENQPYPP</sequence>
<evidence type="ECO:0000256" key="2">
    <source>
        <dbReference type="ARBA" id="ARBA00022679"/>
    </source>
</evidence>
<organism evidence="6 7">
    <name type="scientific">Pseudomonas frederiksbergensis</name>
    <dbReference type="NCBI Taxonomy" id="104087"/>
    <lineage>
        <taxon>Bacteria</taxon>
        <taxon>Pseudomonadati</taxon>
        <taxon>Pseudomonadota</taxon>
        <taxon>Gammaproteobacteria</taxon>
        <taxon>Pseudomonadales</taxon>
        <taxon>Pseudomonadaceae</taxon>
        <taxon>Pseudomonas</taxon>
    </lineage>
</organism>
<dbReference type="GO" id="GO:0000215">
    <property type="term" value="F:tRNA 2'-phosphotransferase activity"/>
    <property type="evidence" value="ECO:0007669"/>
    <property type="project" value="TreeGrafter"/>
</dbReference>
<dbReference type="InterPro" id="IPR042080">
    <property type="entry name" value="RNA_2'-PTrans_N"/>
</dbReference>
<proteinExistence type="inferred from homology"/>
<keyword evidence="3 5" id="KW-0520">NAD</keyword>
<dbReference type="HAMAP" id="MF_00299">
    <property type="entry name" value="KptA"/>
    <property type="match status" value="1"/>
</dbReference>
<dbReference type="NCBIfam" id="NF002014">
    <property type="entry name" value="PRK00819.1-4"/>
    <property type="match status" value="1"/>
</dbReference>
<dbReference type="SUPFAM" id="SSF56399">
    <property type="entry name" value="ADP-ribosylation"/>
    <property type="match status" value="1"/>
</dbReference>
<dbReference type="Gene3D" id="3.20.170.30">
    <property type="match status" value="1"/>
</dbReference>
<dbReference type="GO" id="GO:0003950">
    <property type="term" value="F:NAD+ poly-ADP-ribosyltransferase activity"/>
    <property type="evidence" value="ECO:0007669"/>
    <property type="project" value="InterPro"/>
</dbReference>
<protein>
    <recommendedName>
        <fullName evidence="5">Probable RNA 2'-phosphotransferase</fullName>
        <ecNumber evidence="5">2.7.1.-</ecNumber>
    </recommendedName>
</protein>
<evidence type="ECO:0000256" key="5">
    <source>
        <dbReference type="HAMAP-Rule" id="MF_00299"/>
    </source>
</evidence>
<dbReference type="AlphaFoldDB" id="A0A2S8H1Y9"/>
<dbReference type="Proteomes" id="UP000239687">
    <property type="component" value="Unassembled WGS sequence"/>
</dbReference>
<evidence type="ECO:0000256" key="3">
    <source>
        <dbReference type="ARBA" id="ARBA00023027"/>
    </source>
</evidence>
<dbReference type="InterPro" id="IPR042081">
    <property type="entry name" value="RNA_2'-PTrans_C"/>
</dbReference>
<evidence type="ECO:0000313" key="6">
    <source>
        <dbReference type="EMBL" id="PQO94925.1"/>
    </source>
</evidence>
<reference evidence="6 7" key="1">
    <citation type="submission" date="2018-02" db="EMBL/GenBank/DDBJ databases">
        <title>Draft genome sequencing of Pseudomonas frederiksbergensis 11-D3.</title>
        <authorList>
            <person name="Zheng B.-X."/>
        </authorList>
    </citation>
    <scope>NUCLEOTIDE SEQUENCE [LARGE SCALE GENOMIC DNA]</scope>
    <source>
        <strain evidence="6 7">11-D3</strain>
    </source>
</reference>
<evidence type="ECO:0000256" key="4">
    <source>
        <dbReference type="ARBA" id="ARBA00025212"/>
    </source>
</evidence>
<dbReference type="EMBL" id="PUIN01000029">
    <property type="protein sequence ID" value="PQO94925.1"/>
    <property type="molecule type" value="Genomic_DNA"/>
</dbReference>
<evidence type="ECO:0000313" key="7">
    <source>
        <dbReference type="Proteomes" id="UP000239687"/>
    </source>
</evidence>